<dbReference type="InterPro" id="IPR050209">
    <property type="entry name" value="Rab_GTPases_membrane_traffic"/>
</dbReference>
<dbReference type="EMBL" id="PYDT01000011">
    <property type="protein sequence ID" value="THU45911.1"/>
    <property type="molecule type" value="Genomic_DNA"/>
</dbReference>
<evidence type="ECO:0000313" key="2">
    <source>
        <dbReference type="EMBL" id="THU45911.1"/>
    </source>
</evidence>
<protein>
    <submittedName>
        <fullName evidence="2">Uncharacterized protein</fullName>
    </submittedName>
</protein>
<dbReference type="AlphaFoldDB" id="A0A4S8ICU9"/>
<reference evidence="2 3" key="1">
    <citation type="journal article" date="2019" name="Nat. Plants">
        <title>Genome sequencing of Musa balbisiana reveals subgenome evolution and function divergence in polyploid bananas.</title>
        <authorList>
            <person name="Yao X."/>
        </authorList>
    </citation>
    <scope>NUCLEOTIDE SEQUENCE [LARGE SCALE GENOMIC DNA]</scope>
    <source>
        <strain evidence="3">cv. DH-PKW</strain>
        <tissue evidence="2">Leaves</tissue>
    </source>
</reference>
<dbReference type="SUPFAM" id="SSF52540">
    <property type="entry name" value="P-loop containing nucleoside triphosphate hydrolases"/>
    <property type="match status" value="1"/>
</dbReference>
<sequence length="271" mass="30268">MRDGERTPPEESICRLAEGSGHLRVLRSLYSAVRTVESPEARRWWWQRSSGGNGGRKRQDRLRVQGGTDRGLAAGKSQLLTRFEFSLDSKATIGGVADEDPHYPAQKRKGADLGHRRSGEVLPLLFSGTLVGSSDLRAVARLMGFDHLYLKYSVVLAGLEVLCQKGKHHLVCNPMSLDLHGYSYRAVTSAYYRGAVGASLVYDITECQSFDHIPRWLEELRSHADRNIVIMLADLEDQRAVTTEDAQEFAQKENLVFLETSALECLPDCPH</sequence>
<dbReference type="STRING" id="52838.A0A4S8ICU9"/>
<comment type="caution">
    <text evidence="2">The sequence shown here is derived from an EMBL/GenBank/DDBJ whole genome shotgun (WGS) entry which is preliminary data.</text>
</comment>
<proteinExistence type="predicted"/>
<dbReference type="InterPro" id="IPR027417">
    <property type="entry name" value="P-loop_NTPase"/>
</dbReference>
<feature type="region of interest" description="Disordered" evidence="1">
    <location>
        <begin position="47"/>
        <end position="68"/>
    </location>
</feature>
<dbReference type="GO" id="GO:0005525">
    <property type="term" value="F:GTP binding"/>
    <property type="evidence" value="ECO:0007669"/>
    <property type="project" value="InterPro"/>
</dbReference>
<dbReference type="Proteomes" id="UP000317650">
    <property type="component" value="Chromosome 2"/>
</dbReference>
<dbReference type="PANTHER" id="PTHR47979">
    <property type="entry name" value="DRAB11-RELATED"/>
    <property type="match status" value="1"/>
</dbReference>
<name>A0A4S8ICU9_MUSBA</name>
<accession>A0A4S8ICU9</accession>
<evidence type="ECO:0000256" key="1">
    <source>
        <dbReference type="SAM" id="MobiDB-lite"/>
    </source>
</evidence>
<gene>
    <name evidence="2" type="ORF">C4D60_Mb02t22950</name>
</gene>
<dbReference type="PROSITE" id="PS51419">
    <property type="entry name" value="RAB"/>
    <property type="match status" value="1"/>
</dbReference>
<dbReference type="SMART" id="SM00175">
    <property type="entry name" value="RAB"/>
    <property type="match status" value="1"/>
</dbReference>
<evidence type="ECO:0000313" key="3">
    <source>
        <dbReference type="Proteomes" id="UP000317650"/>
    </source>
</evidence>
<keyword evidence="3" id="KW-1185">Reference proteome</keyword>
<dbReference type="InterPro" id="IPR001806">
    <property type="entry name" value="Small_GTPase"/>
</dbReference>
<dbReference type="Gene3D" id="3.40.50.300">
    <property type="entry name" value="P-loop containing nucleotide triphosphate hydrolases"/>
    <property type="match status" value="1"/>
</dbReference>
<organism evidence="2 3">
    <name type="scientific">Musa balbisiana</name>
    <name type="common">Banana</name>
    <dbReference type="NCBI Taxonomy" id="52838"/>
    <lineage>
        <taxon>Eukaryota</taxon>
        <taxon>Viridiplantae</taxon>
        <taxon>Streptophyta</taxon>
        <taxon>Embryophyta</taxon>
        <taxon>Tracheophyta</taxon>
        <taxon>Spermatophyta</taxon>
        <taxon>Magnoliopsida</taxon>
        <taxon>Liliopsida</taxon>
        <taxon>Zingiberales</taxon>
        <taxon>Musaceae</taxon>
        <taxon>Musa</taxon>
    </lineage>
</organism>
<dbReference type="Pfam" id="PF00071">
    <property type="entry name" value="Ras"/>
    <property type="match status" value="1"/>
</dbReference>
<dbReference type="GO" id="GO:0003924">
    <property type="term" value="F:GTPase activity"/>
    <property type="evidence" value="ECO:0007669"/>
    <property type="project" value="InterPro"/>
</dbReference>